<evidence type="ECO:0000313" key="1">
    <source>
        <dbReference type="EMBL" id="KAI9551676.1"/>
    </source>
</evidence>
<protein>
    <submittedName>
        <fullName evidence="1">Uncharacterized protein</fullName>
    </submittedName>
</protein>
<evidence type="ECO:0000313" key="2">
    <source>
        <dbReference type="Proteomes" id="UP000820818"/>
    </source>
</evidence>
<name>A0AAD5KGG6_9CRUS</name>
<comment type="caution">
    <text evidence="1">The sequence shown here is derived from an EMBL/GenBank/DDBJ whole genome shotgun (WGS) entry which is preliminary data.</text>
</comment>
<keyword evidence="2" id="KW-1185">Reference proteome</keyword>
<dbReference type="AlphaFoldDB" id="A0AAD5KGG6"/>
<sequence>MGVSSLYIFKKQEIESLQRNQRPPGSRREVDWNYCAAQPGHFPSSPCLLGPYVVHFDVTGSPYQRQTLRNQA</sequence>
<accession>A0AAD5KGG6</accession>
<organism evidence="1 2">
    <name type="scientific">Daphnia sinensis</name>
    <dbReference type="NCBI Taxonomy" id="1820382"/>
    <lineage>
        <taxon>Eukaryota</taxon>
        <taxon>Metazoa</taxon>
        <taxon>Ecdysozoa</taxon>
        <taxon>Arthropoda</taxon>
        <taxon>Crustacea</taxon>
        <taxon>Branchiopoda</taxon>
        <taxon>Diplostraca</taxon>
        <taxon>Cladocera</taxon>
        <taxon>Anomopoda</taxon>
        <taxon>Daphniidae</taxon>
        <taxon>Daphnia</taxon>
        <taxon>Daphnia similis group</taxon>
    </lineage>
</organism>
<dbReference type="Proteomes" id="UP000820818">
    <property type="component" value="Linkage Group LG10"/>
</dbReference>
<gene>
    <name evidence="1" type="ORF">GHT06_022012</name>
</gene>
<dbReference type="EMBL" id="WJBH02000010">
    <property type="protein sequence ID" value="KAI9551676.1"/>
    <property type="molecule type" value="Genomic_DNA"/>
</dbReference>
<reference evidence="1 2" key="1">
    <citation type="submission" date="2022-05" db="EMBL/GenBank/DDBJ databases">
        <title>A multi-omics perspective on studying reproductive biology in Daphnia sinensis.</title>
        <authorList>
            <person name="Jia J."/>
        </authorList>
    </citation>
    <scope>NUCLEOTIDE SEQUENCE [LARGE SCALE GENOMIC DNA]</scope>
    <source>
        <strain evidence="1 2">WSL</strain>
    </source>
</reference>
<proteinExistence type="predicted"/>